<evidence type="ECO:0000259" key="8">
    <source>
        <dbReference type="Pfam" id="PF22638"/>
    </source>
</evidence>
<keyword evidence="9" id="KW-0969">Cilium</keyword>
<comment type="similarity">
    <text evidence="3">Belongs to the flagella basal body rod proteins family.</text>
</comment>
<protein>
    <submittedName>
        <fullName evidence="9">Putative Flagellar hook-associated protein 1</fullName>
    </submittedName>
</protein>
<keyword evidence="9" id="KW-0282">Flagellum</keyword>
<comment type="subcellular location">
    <subcellularLocation>
        <location evidence="1">Bacterial flagellum</location>
    </subcellularLocation>
    <subcellularLocation>
        <location evidence="2">Secreted</location>
    </subcellularLocation>
</comment>
<feature type="domain" description="Flagellar hook-associated protein FlgK helical" evidence="8">
    <location>
        <begin position="95"/>
        <end position="322"/>
    </location>
</feature>
<evidence type="ECO:0000256" key="4">
    <source>
        <dbReference type="ARBA" id="ARBA00022525"/>
    </source>
</evidence>
<organism evidence="9">
    <name type="scientific">anaerobic digester metagenome</name>
    <dbReference type="NCBI Taxonomy" id="1263854"/>
    <lineage>
        <taxon>unclassified sequences</taxon>
        <taxon>metagenomes</taxon>
        <taxon>ecological metagenomes</taxon>
    </lineage>
</organism>
<dbReference type="Pfam" id="PF00460">
    <property type="entry name" value="Flg_bb_rod"/>
    <property type="match status" value="1"/>
</dbReference>
<feature type="domain" description="Flagellar basal body rod protein N-terminal" evidence="6">
    <location>
        <begin position="19"/>
        <end position="37"/>
    </location>
</feature>
<dbReference type="PANTHER" id="PTHR30033:SF1">
    <property type="entry name" value="FLAGELLAR HOOK-ASSOCIATED PROTEIN 1"/>
    <property type="match status" value="1"/>
</dbReference>
<evidence type="ECO:0000256" key="3">
    <source>
        <dbReference type="ARBA" id="ARBA00009677"/>
    </source>
</evidence>
<dbReference type="SUPFAM" id="SSF64518">
    <property type="entry name" value="Phase 1 flagellin"/>
    <property type="match status" value="1"/>
</dbReference>
<evidence type="ECO:0000259" key="7">
    <source>
        <dbReference type="Pfam" id="PF06429"/>
    </source>
</evidence>
<dbReference type="InterPro" id="IPR002371">
    <property type="entry name" value="FlgK"/>
</dbReference>
<dbReference type="Pfam" id="PF06429">
    <property type="entry name" value="Flg_bbr_C"/>
    <property type="match status" value="1"/>
</dbReference>
<dbReference type="GO" id="GO:0005198">
    <property type="term" value="F:structural molecule activity"/>
    <property type="evidence" value="ECO:0007669"/>
    <property type="project" value="InterPro"/>
</dbReference>
<dbReference type="PANTHER" id="PTHR30033">
    <property type="entry name" value="FLAGELLAR HOOK-ASSOCIATED PROTEIN 1"/>
    <property type="match status" value="1"/>
</dbReference>
<reference evidence="9" key="1">
    <citation type="submission" date="2019-03" db="EMBL/GenBank/DDBJ databases">
        <authorList>
            <person name="Hao L."/>
        </authorList>
    </citation>
    <scope>NUCLEOTIDE SEQUENCE</scope>
</reference>
<keyword evidence="4" id="KW-0964">Secreted</keyword>
<dbReference type="GO" id="GO:0005576">
    <property type="term" value="C:extracellular region"/>
    <property type="evidence" value="ECO:0007669"/>
    <property type="project" value="UniProtKB-SubCell"/>
</dbReference>
<dbReference type="Pfam" id="PF22638">
    <property type="entry name" value="FlgK_D1"/>
    <property type="match status" value="1"/>
</dbReference>
<evidence type="ECO:0000259" key="6">
    <source>
        <dbReference type="Pfam" id="PF00460"/>
    </source>
</evidence>
<dbReference type="InterPro" id="IPR001444">
    <property type="entry name" value="Flag_bb_rod_N"/>
</dbReference>
<dbReference type="InterPro" id="IPR010930">
    <property type="entry name" value="Flg_bb/hook_C_dom"/>
</dbReference>
<gene>
    <name evidence="9" type="ORF">SCFA_660017</name>
</gene>
<evidence type="ECO:0000256" key="2">
    <source>
        <dbReference type="ARBA" id="ARBA00004613"/>
    </source>
</evidence>
<dbReference type="GO" id="GO:0044780">
    <property type="term" value="P:bacterial-type flagellum assembly"/>
    <property type="evidence" value="ECO:0007669"/>
    <property type="project" value="InterPro"/>
</dbReference>
<dbReference type="EMBL" id="CAADRM010000132">
    <property type="protein sequence ID" value="VFU17335.1"/>
    <property type="molecule type" value="Genomic_DNA"/>
</dbReference>
<keyword evidence="9" id="KW-0966">Cell projection</keyword>
<name>A0A485M4Z9_9ZZZZ</name>
<sequence>MPGIGGALDIARWSLYSSQLAIEVLSHNIANANTPGYSRQQLKVESNVPITMGPGQMGTGVKATEVTRYYDAFINEQVTLKKSKYYYWDAQNSAMEEIETIFNESDEYGLNKIMGEFWNAWSDLSNNPEGSPERESLLAKSNNLIQFIRDLDYNLREYQRHLDSSIRGSVNQINGIISQIADLNKQISSVEIDGIINANDLRDRREVLLENLAEYLDISYYEEESSGQVMVYILGGTPLVLGKDHYTIDCQRNDDTGLTEILWKDLSGRSVNVTNKLEGGRIAGWANVRDTKIGSYLDSMNSLVKELVWQVNSLHSEGVGLDPVSSLTGTVEITALTDDLGADFLFSDRFVPGGQFEIVAYDASGAVTNTYVIDPAGSTVGDLITEINTEAGAGGGEITASLNADGFFTIQANGGHTFAIKHSIGAESSNALAVMGVNTFFSWIEESGMPNDDVFDITQTLGINRELTADSSRIAAGYLDSNNRVAPGMNNVALAIYSVQDQVISNLGGTGLDTTLDAYFSSFIAEVGVDVQNASLNKKYNETLLDQYIQRKESVTGVNLDEEMADILKYQHLYQAAAKLISVCDEMMQTLLSVK</sequence>
<proteinExistence type="inferred from homology"/>
<evidence type="ECO:0000256" key="5">
    <source>
        <dbReference type="ARBA" id="ARBA00023143"/>
    </source>
</evidence>
<dbReference type="PRINTS" id="PR01005">
    <property type="entry name" value="FLGHOOKAP1"/>
</dbReference>
<dbReference type="InterPro" id="IPR053927">
    <property type="entry name" value="FlgK_helical"/>
</dbReference>
<accession>A0A485M4Z9</accession>
<feature type="domain" description="Flagellar basal-body/hook protein C-terminal" evidence="7">
    <location>
        <begin position="556"/>
        <end position="593"/>
    </location>
</feature>
<dbReference type="AlphaFoldDB" id="A0A485M4Z9"/>
<keyword evidence="5" id="KW-0975">Bacterial flagellum</keyword>
<dbReference type="GO" id="GO:0009424">
    <property type="term" value="C:bacterial-type flagellum hook"/>
    <property type="evidence" value="ECO:0007669"/>
    <property type="project" value="InterPro"/>
</dbReference>
<evidence type="ECO:0000313" key="9">
    <source>
        <dbReference type="EMBL" id="VFU17335.1"/>
    </source>
</evidence>
<dbReference type="NCBIfam" id="TIGR02492">
    <property type="entry name" value="flgK_ends"/>
    <property type="match status" value="1"/>
</dbReference>
<evidence type="ECO:0000256" key="1">
    <source>
        <dbReference type="ARBA" id="ARBA00004365"/>
    </source>
</evidence>